<reference evidence="3 4" key="1">
    <citation type="submission" date="2014-12" db="EMBL/GenBank/DDBJ databases">
        <title>Genome assembly of Enhygromyxa salina DSM 15201.</title>
        <authorList>
            <person name="Sharma G."/>
            <person name="Subramanian S."/>
        </authorList>
    </citation>
    <scope>NUCLEOTIDE SEQUENCE [LARGE SCALE GENOMIC DNA]</scope>
    <source>
        <strain evidence="3 4">DSM 15201</strain>
    </source>
</reference>
<dbReference type="Gene3D" id="3.60.21.10">
    <property type="match status" value="1"/>
</dbReference>
<dbReference type="Proteomes" id="UP000031599">
    <property type="component" value="Unassembled WGS sequence"/>
</dbReference>
<sequence length="799" mass="87102">MSNVQQFTGNYQQKPTPWLVAPLSILGALLLSACDPELANDDSDASEDDQFRVVQVPPSPTGSCLADEIYLADDLCVPKPFTIAIIGDTQELVDTQDPHADVFPAMTEWIVNNAEARNIRFVAHVGDIVQHGDSAQEWASATDSLYLLDGLPELAWSANLGNHDYDDLATGDASSFLANLGPDHFVDRPWFGGSDLGFVAADQSVGEGHNSYQFIDVSGRRFLHLNLEFQGDVEWAQTIIDRYPGVPTIVTTHELLNDQRPGTHPQSSATTAEIVDGSRHLWDSLIRSNSQIFMTFNGHFCCERQLVQVNDAGEEVLHVQANYSVSFKGEIDENDSWLRLVTIDIAAGSVRLSTVAPPTPFDPNTRSNPFPGATDLASAYTWPIDFERRFGEMRRFQTGYRGYAGTHDTWFSPRAFEGEQLGRPQDPYVRTGRWNADGEDINQQALLRFDEIIGDGPDQLDSATQVTAASLNLLPPKDIQWSDGEANAVYPMLVAWAENTASYGAAAWAGGATPSIDTDNLEAGQDPVSDSRLFTDGLGLIPSGTQIAYNVVPIVQTWVDGANNYGFLLQSLGLAEGNALFMASSDYTPGDPAGAPVLRVASTRAFNLRTFRQGQLNEGHVYQSARDTYISPGQGDLSEFHQLRVIDYAGANQQTLVRFDDLIGAAAWQIPADAKVRFAALVLTADGDLWSGTGAVHRAHRMQVDWDDSGTWDGTWGGVGVSVAGGDAAATPDDASDRFLADASPGVFDVTSSVRKWIDGEPNYGWVILQETMGDNRWYMGSSESPVEAVRPALYVQFE</sequence>
<dbReference type="EMBL" id="JMCC02000034">
    <property type="protein sequence ID" value="KIG16651.1"/>
    <property type="molecule type" value="Genomic_DNA"/>
</dbReference>
<evidence type="ECO:0000313" key="4">
    <source>
        <dbReference type="Proteomes" id="UP000031599"/>
    </source>
</evidence>
<organism evidence="3 4">
    <name type="scientific">Enhygromyxa salina</name>
    <dbReference type="NCBI Taxonomy" id="215803"/>
    <lineage>
        <taxon>Bacteria</taxon>
        <taxon>Pseudomonadati</taxon>
        <taxon>Myxococcota</taxon>
        <taxon>Polyangia</taxon>
        <taxon>Nannocystales</taxon>
        <taxon>Nannocystaceae</taxon>
        <taxon>Enhygromyxa</taxon>
    </lineage>
</organism>
<proteinExistence type="predicted"/>
<keyword evidence="1" id="KW-0732">Signal</keyword>
<feature type="chain" id="PRO_5002147016" evidence="1">
    <location>
        <begin position="34"/>
        <end position="799"/>
    </location>
</feature>
<dbReference type="AlphaFoldDB" id="A0A0C2D089"/>
<dbReference type="InterPro" id="IPR004843">
    <property type="entry name" value="Calcineurin-like_PHP"/>
</dbReference>
<comment type="caution">
    <text evidence="3">The sequence shown here is derived from an EMBL/GenBank/DDBJ whole genome shotgun (WGS) entry which is preliminary data.</text>
</comment>
<dbReference type="InterPro" id="IPR029052">
    <property type="entry name" value="Metallo-depent_PP-like"/>
</dbReference>
<evidence type="ECO:0000256" key="1">
    <source>
        <dbReference type="SAM" id="SignalP"/>
    </source>
</evidence>
<feature type="domain" description="Calcineurin-like phosphoesterase" evidence="2">
    <location>
        <begin position="82"/>
        <end position="260"/>
    </location>
</feature>
<dbReference type="InterPro" id="IPR051918">
    <property type="entry name" value="STPP_CPPED1"/>
</dbReference>
<feature type="signal peptide" evidence="1">
    <location>
        <begin position="1"/>
        <end position="33"/>
    </location>
</feature>
<dbReference type="PANTHER" id="PTHR43143:SF5">
    <property type="entry name" value="SECRETED PROTEIN"/>
    <property type="match status" value="1"/>
</dbReference>
<dbReference type="GO" id="GO:0016787">
    <property type="term" value="F:hydrolase activity"/>
    <property type="evidence" value="ECO:0007669"/>
    <property type="project" value="InterPro"/>
</dbReference>
<accession>A0A0C2D089</accession>
<dbReference type="PANTHER" id="PTHR43143">
    <property type="entry name" value="METALLOPHOSPHOESTERASE, CALCINEURIN SUPERFAMILY"/>
    <property type="match status" value="1"/>
</dbReference>
<dbReference type="SUPFAM" id="SSF56300">
    <property type="entry name" value="Metallo-dependent phosphatases"/>
    <property type="match status" value="1"/>
</dbReference>
<evidence type="ECO:0000313" key="3">
    <source>
        <dbReference type="EMBL" id="KIG16651.1"/>
    </source>
</evidence>
<evidence type="ECO:0000259" key="2">
    <source>
        <dbReference type="Pfam" id="PF00149"/>
    </source>
</evidence>
<gene>
    <name evidence="3" type="ORF">DB30_04270</name>
</gene>
<dbReference type="Pfam" id="PF00149">
    <property type="entry name" value="Metallophos"/>
    <property type="match status" value="1"/>
</dbReference>
<dbReference type="RefSeq" id="WP_165703769.1">
    <property type="nucleotide sequence ID" value="NZ_JMCC02000034.1"/>
</dbReference>
<name>A0A0C2D089_9BACT</name>
<dbReference type="NCBIfam" id="NF033679">
    <property type="entry name" value="DNRLRE_dom"/>
    <property type="match status" value="2"/>
</dbReference>
<protein>
    <submittedName>
        <fullName evidence="3">Putative secreted protein</fullName>
    </submittedName>
</protein>